<accession>A0A221V4Q7</accession>
<dbReference type="KEGG" id="aalg:AREALGSMS7_05003"/>
<dbReference type="EMBL" id="CP022516">
    <property type="protein sequence ID" value="ASO08378.1"/>
    <property type="molecule type" value="Genomic_DNA"/>
</dbReference>
<dbReference type="AlphaFoldDB" id="A0A221V4Q7"/>
<evidence type="ECO:0000313" key="2">
    <source>
        <dbReference type="Proteomes" id="UP000204551"/>
    </source>
</evidence>
<gene>
    <name evidence="1" type="ORF">AREALGSMS7_05003</name>
</gene>
<evidence type="ECO:0000313" key="1">
    <source>
        <dbReference type="EMBL" id="ASO08378.1"/>
    </source>
</evidence>
<proteinExistence type="predicted"/>
<protein>
    <submittedName>
        <fullName evidence="1">Uncharacterized protein</fullName>
    </submittedName>
</protein>
<geneLocation type="plasmid" evidence="2">
    <name>psms7</name>
</geneLocation>
<dbReference type="Proteomes" id="UP000204551">
    <property type="component" value="Plasmid pSMS7"/>
</dbReference>
<organism evidence="1 2">
    <name type="scientific">Arenibacter algicola</name>
    <dbReference type="NCBI Taxonomy" id="616991"/>
    <lineage>
        <taxon>Bacteria</taxon>
        <taxon>Pseudomonadati</taxon>
        <taxon>Bacteroidota</taxon>
        <taxon>Flavobacteriia</taxon>
        <taxon>Flavobacteriales</taxon>
        <taxon>Flavobacteriaceae</taxon>
        <taxon>Arenibacter</taxon>
    </lineage>
</organism>
<reference evidence="1 2" key="1">
    <citation type="submission" date="2017-07" db="EMBL/GenBank/DDBJ databases">
        <title>Genome Sequence of Arenibacter algicola Strain SMS7 Isolated from a culture of the Diatom Skeletonema marinoi.</title>
        <authorList>
            <person name="Topel M."/>
            <person name="Pinder M.I.M."/>
            <person name="Johansson O.N."/>
            <person name="Kourtchenko O."/>
            <person name="Godhe A."/>
            <person name="Clarke A.K."/>
        </authorList>
    </citation>
    <scope>NUCLEOTIDE SEQUENCE [LARGE SCALE GENOMIC DNA]</scope>
    <source>
        <strain evidence="1 2">SMS7</strain>
        <plasmid evidence="2">Plasmid psms7</plasmid>
    </source>
</reference>
<keyword evidence="1" id="KW-0614">Plasmid</keyword>
<name>A0A221V4Q7_9FLAO</name>
<sequence length="102" mass="11559">MEKTIDIQVTLSMNSYQMLSDAGQKEKQYGRSAKEVLIVFWEQHGQLLNINDRISFLDDVDGLQVFCLIRERTFLIGVGGVPDMVLFNLEGAVLPEDELPDL</sequence>